<dbReference type="PROSITE" id="PS00237">
    <property type="entry name" value="G_PROTEIN_RECEP_F1_1"/>
    <property type="match status" value="1"/>
</dbReference>
<gene>
    <name evidence="18" type="ORF">SKAU_G00086350</name>
</gene>
<evidence type="ECO:0000313" key="19">
    <source>
        <dbReference type="Proteomes" id="UP001152622"/>
    </source>
</evidence>
<evidence type="ECO:0000256" key="15">
    <source>
        <dbReference type="RuleBase" id="RU000688"/>
    </source>
</evidence>
<comment type="caution">
    <text evidence="18">The sequence shown here is derived from an EMBL/GenBank/DDBJ whole genome shotgun (WGS) entry which is preliminary data.</text>
</comment>
<dbReference type="Pfam" id="PF00001">
    <property type="entry name" value="7tm_1"/>
    <property type="match status" value="1"/>
</dbReference>
<keyword evidence="9 15" id="KW-0675">Receptor</keyword>
<keyword evidence="7 16" id="KW-0472">Membrane</keyword>
<evidence type="ECO:0000256" key="4">
    <source>
        <dbReference type="ARBA" id="ARBA00022692"/>
    </source>
</evidence>
<evidence type="ECO:0000256" key="2">
    <source>
        <dbReference type="ARBA" id="ARBA00018726"/>
    </source>
</evidence>
<dbReference type="GO" id="GO:0005886">
    <property type="term" value="C:plasma membrane"/>
    <property type="evidence" value="ECO:0007669"/>
    <property type="project" value="UniProtKB-SubCell"/>
</dbReference>
<dbReference type="InterPro" id="IPR017452">
    <property type="entry name" value="GPCR_Rhodpsn_7TM"/>
</dbReference>
<evidence type="ECO:0000256" key="6">
    <source>
        <dbReference type="ARBA" id="ARBA00023040"/>
    </source>
</evidence>
<evidence type="ECO:0000256" key="5">
    <source>
        <dbReference type="ARBA" id="ARBA00022989"/>
    </source>
</evidence>
<evidence type="ECO:0000256" key="16">
    <source>
        <dbReference type="SAM" id="Phobius"/>
    </source>
</evidence>
<protein>
    <recommendedName>
        <fullName evidence="2">Growth hormone secretagogue receptor type 1</fullName>
    </recommendedName>
    <alternativeName>
        <fullName evidence="13">GH-releasing peptide receptor</fullName>
    </alternativeName>
    <alternativeName>
        <fullName evidence="12">Ghrelin receptor</fullName>
    </alternativeName>
</protein>
<dbReference type="SUPFAM" id="SSF81321">
    <property type="entry name" value="Family A G protein-coupled receptor-like"/>
    <property type="match status" value="1"/>
</dbReference>
<feature type="transmembrane region" description="Helical" evidence="16">
    <location>
        <begin position="193"/>
        <end position="215"/>
    </location>
</feature>
<evidence type="ECO:0000256" key="8">
    <source>
        <dbReference type="ARBA" id="ARBA00023157"/>
    </source>
</evidence>
<evidence type="ECO:0000256" key="14">
    <source>
        <dbReference type="ARBA" id="ARBA00056988"/>
    </source>
</evidence>
<accession>A0A9Q1FVZ9</accession>
<keyword evidence="10" id="KW-0325">Glycoprotein</keyword>
<feature type="transmembrane region" description="Helical" evidence="16">
    <location>
        <begin position="97"/>
        <end position="118"/>
    </location>
</feature>
<dbReference type="AlphaFoldDB" id="A0A9Q1FVZ9"/>
<dbReference type="PRINTS" id="PR00237">
    <property type="entry name" value="GPCRRHODOPSN"/>
</dbReference>
<evidence type="ECO:0000256" key="11">
    <source>
        <dbReference type="ARBA" id="ARBA00023224"/>
    </source>
</evidence>
<keyword evidence="4 15" id="KW-0812">Transmembrane</keyword>
<dbReference type="GO" id="GO:0032870">
    <property type="term" value="P:cellular response to hormone stimulus"/>
    <property type="evidence" value="ECO:0007669"/>
    <property type="project" value="UniProtKB-ARBA"/>
</dbReference>
<comment type="similarity">
    <text evidence="15">Belongs to the G-protein coupled receptor 1 family.</text>
</comment>
<keyword evidence="3" id="KW-1003">Cell membrane</keyword>
<dbReference type="Gene3D" id="1.20.1070.10">
    <property type="entry name" value="Rhodopsin 7-helix transmembrane proteins"/>
    <property type="match status" value="1"/>
</dbReference>
<feature type="transmembrane region" description="Helical" evidence="16">
    <location>
        <begin position="244"/>
        <end position="261"/>
    </location>
</feature>
<organism evidence="18 19">
    <name type="scientific">Synaphobranchus kaupii</name>
    <name type="common">Kaup's arrowtooth eel</name>
    <dbReference type="NCBI Taxonomy" id="118154"/>
    <lineage>
        <taxon>Eukaryota</taxon>
        <taxon>Metazoa</taxon>
        <taxon>Chordata</taxon>
        <taxon>Craniata</taxon>
        <taxon>Vertebrata</taxon>
        <taxon>Euteleostomi</taxon>
        <taxon>Actinopterygii</taxon>
        <taxon>Neopterygii</taxon>
        <taxon>Teleostei</taxon>
        <taxon>Anguilliformes</taxon>
        <taxon>Synaphobranchidae</taxon>
        <taxon>Synaphobranchus</taxon>
    </lineage>
</organism>
<dbReference type="CDD" id="cd15132">
    <property type="entry name" value="7tmA_motilin_R"/>
    <property type="match status" value="1"/>
</dbReference>
<feature type="transmembrane region" description="Helical" evidence="16">
    <location>
        <begin position="281"/>
        <end position="303"/>
    </location>
</feature>
<feature type="transmembrane region" description="Helical" evidence="16">
    <location>
        <begin position="22"/>
        <end position="47"/>
    </location>
</feature>
<sequence length="346" mass="39711">MEDFHLEDPHHYGDSLFPKSTLIPVTIVCLLLFLVGVTGNTMTILIIQRFKDMKTTTNLYLSSMAVSDLVIFLSLPFDLYRLWKYMPWVFGEVVCRLSHYINEGCTYATILHITALSMERYLAICFPLKAKVVVTKRRVKYVILALWAFALLSAAPMLVLVGVEHDNDTHPDHSTRQCKHTAYAVSSGLLHTMIWVSTTYFFCPMFCLLFLYGSIGRKLWRSRKDLRGPNAEGRERSHRQTVKILVVVVLAFAVCWLPFHVGRNLFTHVDDYSTAKLSQNFNVASMVLFYLSASINPVLYNLMSRKYRAAARRLFLCCRHRRHAPSQRQLSARDDLPTCEETLTGV</sequence>
<dbReference type="PANTHER" id="PTHR24243">
    <property type="entry name" value="G-PROTEIN COUPLED RECEPTOR"/>
    <property type="match status" value="1"/>
</dbReference>
<feature type="transmembrane region" description="Helical" evidence="16">
    <location>
        <begin position="139"/>
        <end position="163"/>
    </location>
</feature>
<dbReference type="InterPro" id="IPR003905">
    <property type="entry name" value="GHS-R/MTLR"/>
</dbReference>
<dbReference type="OrthoDB" id="10011262at2759"/>
<dbReference type="PRINTS" id="PR01417">
    <property type="entry name" value="GHSRECEPTOR"/>
</dbReference>
<dbReference type="EMBL" id="JAINUF010000003">
    <property type="protein sequence ID" value="KAJ8368607.1"/>
    <property type="molecule type" value="Genomic_DNA"/>
</dbReference>
<name>A0A9Q1FVZ9_SYNKA</name>
<evidence type="ECO:0000256" key="13">
    <source>
        <dbReference type="ARBA" id="ARBA00033151"/>
    </source>
</evidence>
<evidence type="ECO:0000256" key="3">
    <source>
        <dbReference type="ARBA" id="ARBA00022475"/>
    </source>
</evidence>
<proteinExistence type="inferred from homology"/>
<evidence type="ECO:0000256" key="1">
    <source>
        <dbReference type="ARBA" id="ARBA00004651"/>
    </source>
</evidence>
<keyword evidence="6 15" id="KW-0297">G-protein coupled receptor</keyword>
<evidence type="ECO:0000256" key="10">
    <source>
        <dbReference type="ARBA" id="ARBA00023180"/>
    </source>
</evidence>
<dbReference type="PROSITE" id="PS50262">
    <property type="entry name" value="G_PROTEIN_RECEP_F1_2"/>
    <property type="match status" value="1"/>
</dbReference>
<dbReference type="Proteomes" id="UP001152622">
    <property type="component" value="Chromosome 3"/>
</dbReference>
<evidence type="ECO:0000256" key="7">
    <source>
        <dbReference type="ARBA" id="ARBA00023136"/>
    </source>
</evidence>
<evidence type="ECO:0000256" key="9">
    <source>
        <dbReference type="ARBA" id="ARBA00023170"/>
    </source>
</evidence>
<evidence type="ECO:0000313" key="18">
    <source>
        <dbReference type="EMBL" id="KAJ8368607.1"/>
    </source>
</evidence>
<evidence type="ECO:0000259" key="17">
    <source>
        <dbReference type="PROSITE" id="PS50262"/>
    </source>
</evidence>
<keyword evidence="19" id="KW-1185">Reference proteome</keyword>
<keyword evidence="11 15" id="KW-0807">Transducer</keyword>
<comment type="subcellular location">
    <subcellularLocation>
        <location evidence="1">Cell membrane</location>
        <topology evidence="1">Multi-pass membrane protein</topology>
    </subcellularLocation>
</comment>
<feature type="domain" description="G-protein coupled receptors family 1 profile" evidence="17">
    <location>
        <begin position="39"/>
        <end position="300"/>
    </location>
</feature>
<keyword evidence="8" id="KW-1015">Disulfide bond</keyword>
<reference evidence="18" key="1">
    <citation type="journal article" date="2023" name="Science">
        <title>Genome structures resolve the early diversification of teleost fishes.</title>
        <authorList>
            <person name="Parey E."/>
            <person name="Louis A."/>
            <person name="Montfort J."/>
            <person name="Bouchez O."/>
            <person name="Roques C."/>
            <person name="Iampietro C."/>
            <person name="Lluch J."/>
            <person name="Castinel A."/>
            <person name="Donnadieu C."/>
            <person name="Desvignes T."/>
            <person name="Floi Bucao C."/>
            <person name="Jouanno E."/>
            <person name="Wen M."/>
            <person name="Mejri S."/>
            <person name="Dirks R."/>
            <person name="Jansen H."/>
            <person name="Henkel C."/>
            <person name="Chen W.J."/>
            <person name="Zahm M."/>
            <person name="Cabau C."/>
            <person name="Klopp C."/>
            <person name="Thompson A.W."/>
            <person name="Robinson-Rechavi M."/>
            <person name="Braasch I."/>
            <person name="Lecointre G."/>
            <person name="Bobe J."/>
            <person name="Postlethwait J.H."/>
            <person name="Berthelot C."/>
            <person name="Roest Crollius H."/>
            <person name="Guiguen Y."/>
        </authorList>
    </citation>
    <scope>NUCLEOTIDE SEQUENCE</scope>
    <source>
        <strain evidence="18">WJC10195</strain>
    </source>
</reference>
<dbReference type="InterPro" id="IPR000276">
    <property type="entry name" value="GPCR_Rhodpsn"/>
</dbReference>
<keyword evidence="5 16" id="KW-1133">Transmembrane helix</keyword>
<dbReference type="PANTHER" id="PTHR24243:SF3">
    <property type="entry name" value="MOTILIN RECEPTOR"/>
    <property type="match status" value="1"/>
</dbReference>
<dbReference type="FunFam" id="1.20.1070.10:FF:000125">
    <property type="entry name" value="growth hormone secretagogue receptor type 1"/>
    <property type="match status" value="1"/>
</dbReference>
<dbReference type="GO" id="GO:0008528">
    <property type="term" value="F:G protein-coupled peptide receptor activity"/>
    <property type="evidence" value="ECO:0007669"/>
    <property type="project" value="TreeGrafter"/>
</dbReference>
<evidence type="ECO:0000256" key="12">
    <source>
        <dbReference type="ARBA" id="ARBA00032291"/>
    </source>
</evidence>
<feature type="transmembrane region" description="Helical" evidence="16">
    <location>
        <begin position="59"/>
        <end position="77"/>
    </location>
</feature>
<comment type="function">
    <text evidence="14">Receptor for ghrelin, coupled to G-alpha-11 proteins. Stimulates growth hormone secretion. Also binds other growth hormone releasing peptides (GHRP) (e.g. Met-enkephalin and GHRP-6) as well as non-peptide, low molecular weight secretagogues (e.g. L-692,429, MK-0677, adenosine).</text>
</comment>